<gene>
    <name evidence="2" type="ORF">K491DRAFT_697082</name>
</gene>
<reference evidence="2" key="1">
    <citation type="journal article" date="2020" name="Stud. Mycol.">
        <title>101 Dothideomycetes genomes: a test case for predicting lifestyles and emergence of pathogens.</title>
        <authorList>
            <person name="Haridas S."/>
            <person name="Albert R."/>
            <person name="Binder M."/>
            <person name="Bloem J."/>
            <person name="Labutti K."/>
            <person name="Salamov A."/>
            <person name="Andreopoulos B."/>
            <person name="Baker S."/>
            <person name="Barry K."/>
            <person name="Bills G."/>
            <person name="Bluhm B."/>
            <person name="Cannon C."/>
            <person name="Castanera R."/>
            <person name="Culley D."/>
            <person name="Daum C."/>
            <person name="Ezra D."/>
            <person name="Gonzalez J."/>
            <person name="Henrissat B."/>
            <person name="Kuo A."/>
            <person name="Liang C."/>
            <person name="Lipzen A."/>
            <person name="Lutzoni F."/>
            <person name="Magnuson J."/>
            <person name="Mondo S."/>
            <person name="Nolan M."/>
            <person name="Ohm R."/>
            <person name="Pangilinan J."/>
            <person name="Park H.-J."/>
            <person name="Ramirez L."/>
            <person name="Alfaro M."/>
            <person name="Sun H."/>
            <person name="Tritt A."/>
            <person name="Yoshinaga Y."/>
            <person name="Zwiers L.-H."/>
            <person name="Turgeon B."/>
            <person name="Goodwin S."/>
            <person name="Spatafora J."/>
            <person name="Crous P."/>
            <person name="Grigoriev I."/>
        </authorList>
    </citation>
    <scope>NUCLEOTIDE SEQUENCE</scope>
    <source>
        <strain evidence="2">CBS 122681</strain>
    </source>
</reference>
<dbReference type="EMBL" id="MU004447">
    <property type="protein sequence ID" value="KAF2650693.1"/>
    <property type="molecule type" value="Genomic_DNA"/>
</dbReference>
<feature type="region of interest" description="Disordered" evidence="1">
    <location>
        <begin position="104"/>
        <end position="144"/>
    </location>
</feature>
<dbReference type="AlphaFoldDB" id="A0A6A6SVS4"/>
<keyword evidence="3" id="KW-1185">Reference proteome</keyword>
<evidence type="ECO:0000313" key="2">
    <source>
        <dbReference type="EMBL" id="KAF2650693.1"/>
    </source>
</evidence>
<accession>A0A6A6SVS4</accession>
<feature type="compositionally biased region" description="Low complexity" evidence="1">
    <location>
        <begin position="109"/>
        <end position="137"/>
    </location>
</feature>
<proteinExistence type="predicted"/>
<sequence length="144" mass="16149">MEPPKGSKRLGRKATVEQARGVAGHDYIQWGRFYVITKDEAHILLTKNMEWNWKDVPADEKAQIRARINTRLSSEAIPQIDDDVFSWRMSIIIYDIKKWASKSANSVHPSAAPDPSASPIPNVASSASGSQQTQTRSYDPIRDV</sequence>
<evidence type="ECO:0000256" key="1">
    <source>
        <dbReference type="SAM" id="MobiDB-lite"/>
    </source>
</evidence>
<name>A0A6A6SVS4_9PLEO</name>
<evidence type="ECO:0000313" key="3">
    <source>
        <dbReference type="Proteomes" id="UP000799324"/>
    </source>
</evidence>
<dbReference type="Proteomes" id="UP000799324">
    <property type="component" value="Unassembled WGS sequence"/>
</dbReference>
<organism evidence="2 3">
    <name type="scientific">Lophiostoma macrostomum CBS 122681</name>
    <dbReference type="NCBI Taxonomy" id="1314788"/>
    <lineage>
        <taxon>Eukaryota</taxon>
        <taxon>Fungi</taxon>
        <taxon>Dikarya</taxon>
        <taxon>Ascomycota</taxon>
        <taxon>Pezizomycotina</taxon>
        <taxon>Dothideomycetes</taxon>
        <taxon>Pleosporomycetidae</taxon>
        <taxon>Pleosporales</taxon>
        <taxon>Lophiostomataceae</taxon>
        <taxon>Lophiostoma</taxon>
    </lineage>
</organism>
<dbReference type="OrthoDB" id="3799196at2759"/>
<protein>
    <submittedName>
        <fullName evidence="2">Uncharacterized protein</fullName>
    </submittedName>
</protein>